<comment type="caution">
    <text evidence="3">The sequence shown here is derived from an EMBL/GenBank/DDBJ whole genome shotgun (WGS) entry which is preliminary data.</text>
</comment>
<protein>
    <recommendedName>
        <fullName evidence="2">Heterokaryon incompatibility domain-containing protein</fullName>
    </recommendedName>
</protein>
<keyword evidence="4" id="KW-1185">Reference proteome</keyword>
<dbReference type="InterPro" id="IPR011990">
    <property type="entry name" value="TPR-like_helical_dom_sf"/>
</dbReference>
<proteinExistence type="predicted"/>
<evidence type="ECO:0000313" key="4">
    <source>
        <dbReference type="Proteomes" id="UP000237631"/>
    </source>
</evidence>
<dbReference type="SUPFAM" id="SSF52540">
    <property type="entry name" value="P-loop containing nucleoside triphosphate hydrolases"/>
    <property type="match status" value="1"/>
</dbReference>
<dbReference type="InterPro" id="IPR010730">
    <property type="entry name" value="HET"/>
</dbReference>
<dbReference type="PROSITE" id="PS50293">
    <property type="entry name" value="TPR_REGION"/>
    <property type="match status" value="1"/>
</dbReference>
<dbReference type="AlphaFoldDB" id="A0A2S6CGL9"/>
<dbReference type="Proteomes" id="UP000237631">
    <property type="component" value="Unassembled WGS sequence"/>
</dbReference>
<organism evidence="3 4">
    <name type="scientific">Cercospora berteroae</name>
    <dbReference type="NCBI Taxonomy" id="357750"/>
    <lineage>
        <taxon>Eukaryota</taxon>
        <taxon>Fungi</taxon>
        <taxon>Dikarya</taxon>
        <taxon>Ascomycota</taxon>
        <taxon>Pezizomycotina</taxon>
        <taxon>Dothideomycetes</taxon>
        <taxon>Dothideomycetidae</taxon>
        <taxon>Mycosphaerellales</taxon>
        <taxon>Mycosphaerellaceae</taxon>
        <taxon>Cercospora</taxon>
    </lineage>
</organism>
<keyword evidence="1" id="KW-0802">TPR repeat</keyword>
<dbReference type="Gene3D" id="1.25.40.10">
    <property type="entry name" value="Tetratricopeptide repeat domain"/>
    <property type="match status" value="1"/>
</dbReference>
<dbReference type="STRING" id="357750.A0A2S6CGL9"/>
<dbReference type="SUPFAM" id="SSF48452">
    <property type="entry name" value="TPR-like"/>
    <property type="match status" value="1"/>
</dbReference>
<dbReference type="EMBL" id="PNEN01000442">
    <property type="protein sequence ID" value="PPJ58851.1"/>
    <property type="molecule type" value="Genomic_DNA"/>
</dbReference>
<feature type="repeat" description="TPR" evidence="1">
    <location>
        <begin position="672"/>
        <end position="705"/>
    </location>
</feature>
<evidence type="ECO:0000259" key="2">
    <source>
        <dbReference type="Pfam" id="PF06985"/>
    </source>
</evidence>
<sequence length="741" mass="84859">MRFLEVVDDDDEFRLTKDFHENNIPSCYAVLSHTWGEDGDEVTFQDMQEGSGIGKPGFGKIKFCARQARCDGIKYFWIDTCCIDKSNSVELGRAINSMFRWYKEAKKCYVYLSDVPRDSKERDAGDWATDFRRSRWFERGWTLQELIAPASVEFFSRDGSRLGNKISLEGQIRDITNIPVEALRGNDLSSFTKEERFSWQQDRQTKVDEDIIYSLLGIFDVSMSVIYGEGRRKARMRLNREIDIARKGMDHESFSVTFASPEVAATANFVAREHELQDIREVLRSDGARRSVTIHGLRGMGKTQPAIAYATRHKENYSAVFWINAKDEDSLKVSFGNIAKQIAREHPSADAIRDAANSSDRDEAVDAVKRWLSLANNTRWLIIYDNYDNPRIPGNTDPFALDLRKYVPESHQGCLIITTRSSEVRFGQRMRIQKLETVDDSLAILSNQSDRDDIKDDSDAIKLAKKLDGLPLALATAGAYLRQTSIPFAEYCDLYEASWAKLQQISPYLDSYEDRQLYSTWQISFDQIQQRDEAAAQLLRLWAYFDNEDIWYELLRGCVCCVQPLAWLRKLTNNVLDFNSAVRVLCDHGIVDAHPSTHGRSSGYRMHSCVHSWTRDVLNAEPDEDLARTALFCVANLVPGPNSVGWWVLQRRLFNHANRQLNGRASAGDDASWAFYNLGRLYDDQGKLADSEKMFNRALQGYERELGPQHTSTLDTVYSLGILYRQQGKLLEAEKMFKRAL</sequence>
<accession>A0A2S6CGL9</accession>
<name>A0A2S6CGL9_9PEZI</name>
<gene>
    <name evidence="3" type="ORF">CBER1_09273</name>
</gene>
<dbReference type="OrthoDB" id="674604at2759"/>
<dbReference type="PROSITE" id="PS50005">
    <property type="entry name" value="TPR"/>
    <property type="match status" value="1"/>
</dbReference>
<dbReference type="Pfam" id="PF06985">
    <property type="entry name" value="HET"/>
    <property type="match status" value="1"/>
</dbReference>
<evidence type="ECO:0000313" key="3">
    <source>
        <dbReference type="EMBL" id="PPJ58851.1"/>
    </source>
</evidence>
<dbReference type="GO" id="GO:0043531">
    <property type="term" value="F:ADP binding"/>
    <property type="evidence" value="ECO:0007669"/>
    <property type="project" value="InterPro"/>
</dbReference>
<reference evidence="4" key="1">
    <citation type="journal article" date="2017" name="bioRxiv">
        <title>Conservation of a gene cluster reveals novel cercosporin biosynthetic mechanisms and extends production to the genus Colletotrichum.</title>
        <authorList>
            <person name="de Jonge R."/>
            <person name="Ebert M.K."/>
            <person name="Huitt-Roehl C.R."/>
            <person name="Pal P."/>
            <person name="Suttle J.C."/>
            <person name="Spanner R.E."/>
            <person name="Neubauer J.D."/>
            <person name="Jurick W.M.II."/>
            <person name="Stott K.A."/>
            <person name="Secor G.A."/>
            <person name="Thomma B.P.H.J."/>
            <person name="Van de Peer Y."/>
            <person name="Townsend C.A."/>
            <person name="Bolton M.D."/>
        </authorList>
    </citation>
    <scope>NUCLEOTIDE SEQUENCE [LARGE SCALE GENOMIC DNA]</scope>
    <source>
        <strain evidence="4">CBS538.71</strain>
    </source>
</reference>
<dbReference type="InterPro" id="IPR019734">
    <property type="entry name" value="TPR_rpt"/>
</dbReference>
<dbReference type="PANTHER" id="PTHR10622">
    <property type="entry name" value="HET DOMAIN-CONTAINING PROTEIN"/>
    <property type="match status" value="1"/>
</dbReference>
<feature type="domain" description="Heterokaryon incompatibility" evidence="2">
    <location>
        <begin position="28"/>
        <end position="119"/>
    </location>
</feature>
<dbReference type="Pfam" id="PF13424">
    <property type="entry name" value="TPR_12"/>
    <property type="match status" value="1"/>
</dbReference>
<dbReference type="InterPro" id="IPR027417">
    <property type="entry name" value="P-loop_NTPase"/>
</dbReference>
<evidence type="ECO:0000256" key="1">
    <source>
        <dbReference type="PROSITE-ProRule" id="PRU00339"/>
    </source>
</evidence>
<dbReference type="Gene3D" id="3.40.50.300">
    <property type="entry name" value="P-loop containing nucleotide triphosphate hydrolases"/>
    <property type="match status" value="1"/>
</dbReference>
<dbReference type="PANTHER" id="PTHR10622:SF11">
    <property type="entry name" value="HET-DOMAIN-CONTAINING PROTEIN"/>
    <property type="match status" value="1"/>
</dbReference>